<accession>A0ABU5CAJ2</accession>
<keyword evidence="1" id="KW-0472">Membrane</keyword>
<protein>
    <submittedName>
        <fullName evidence="2">Spore germination protein</fullName>
    </submittedName>
</protein>
<dbReference type="EMBL" id="JAWDIP010000003">
    <property type="protein sequence ID" value="MDY0395574.1"/>
    <property type="molecule type" value="Genomic_DNA"/>
</dbReference>
<organism evidence="2 3">
    <name type="scientific">Tigheibacillus halophilus</name>
    <dbReference type="NCBI Taxonomy" id="361280"/>
    <lineage>
        <taxon>Bacteria</taxon>
        <taxon>Bacillati</taxon>
        <taxon>Bacillota</taxon>
        <taxon>Bacilli</taxon>
        <taxon>Bacillales</taxon>
        <taxon>Bacillaceae</taxon>
        <taxon>Tigheibacillus</taxon>
    </lineage>
</organism>
<reference evidence="2 3" key="1">
    <citation type="submission" date="2023-10" db="EMBL/GenBank/DDBJ databases">
        <title>Virgibacillus halophilus 5B73C genome.</title>
        <authorList>
            <person name="Miliotis G."/>
            <person name="Sengupta P."/>
            <person name="Hameed A."/>
            <person name="Chuvochina M."/>
            <person name="Mcdonagh F."/>
            <person name="Simpson A.C."/>
            <person name="Singh N.K."/>
            <person name="Rekha P.D."/>
            <person name="Raman K."/>
            <person name="Hugenholtz P."/>
            <person name="Venkateswaran K."/>
        </authorList>
    </citation>
    <scope>NUCLEOTIDE SEQUENCE [LARGE SCALE GENOMIC DNA]</scope>
    <source>
        <strain evidence="2 3">5B73C</strain>
    </source>
</reference>
<evidence type="ECO:0000313" key="2">
    <source>
        <dbReference type="EMBL" id="MDY0395574.1"/>
    </source>
</evidence>
<proteinExistence type="predicted"/>
<dbReference type="Proteomes" id="UP001281447">
    <property type="component" value="Unassembled WGS sequence"/>
</dbReference>
<sequence length="200" mass="23072">MGFFNKKQKSQAKQQSKQQELYISDKLDENLSRVKEILGNPTDLVIRKFTVRSTNMQCAIIYIDGLVNDDLIQSNVVKNVQLVTERKQLPEKPKQLLRVIYENIISATIVKTVKTLDELFNGLLYGDTIFLLDGVDFVLDIGTKGWEGRQIEEPVSEGVIRGPREGFVENLQTNIMLVRRNIRDPNLRFDEYQIGRRSKK</sequence>
<comment type="caution">
    <text evidence="2">The sequence shown here is derived from an EMBL/GenBank/DDBJ whole genome shotgun (WGS) entry which is preliminary data.</text>
</comment>
<keyword evidence="3" id="KW-1185">Reference proteome</keyword>
<evidence type="ECO:0000256" key="1">
    <source>
        <dbReference type="ARBA" id="ARBA00023136"/>
    </source>
</evidence>
<evidence type="ECO:0000313" key="3">
    <source>
        <dbReference type="Proteomes" id="UP001281447"/>
    </source>
</evidence>
<name>A0ABU5CAJ2_9BACI</name>
<dbReference type="Pfam" id="PF03323">
    <property type="entry name" value="GerA"/>
    <property type="match status" value="1"/>
</dbReference>
<dbReference type="InterPro" id="IPR004995">
    <property type="entry name" value="Spore_Ger"/>
</dbReference>
<gene>
    <name evidence="2" type="ORF">RWE15_15510</name>
</gene>